<dbReference type="Proteomes" id="UP000886162">
    <property type="component" value="Unassembled WGS sequence"/>
</dbReference>
<protein>
    <submittedName>
        <fullName evidence="3">Methyltransferase domain-containing protein</fullName>
    </submittedName>
</protein>
<evidence type="ECO:0000313" key="3">
    <source>
        <dbReference type="EMBL" id="HDR46475.1"/>
    </source>
</evidence>
<dbReference type="InterPro" id="IPR029063">
    <property type="entry name" value="SAM-dependent_MTases_sf"/>
</dbReference>
<evidence type="ECO:0000256" key="1">
    <source>
        <dbReference type="ARBA" id="ARBA00022603"/>
    </source>
</evidence>
<dbReference type="InterPro" id="IPR050078">
    <property type="entry name" value="Ribosomal_L11_MeTrfase_PrmA"/>
</dbReference>
<dbReference type="Gene3D" id="3.40.50.150">
    <property type="entry name" value="Vaccinia Virus protein VP39"/>
    <property type="match status" value="1"/>
</dbReference>
<dbReference type="EMBL" id="DSDO01000143">
    <property type="protein sequence ID" value="HDR46475.1"/>
    <property type="molecule type" value="Genomic_DNA"/>
</dbReference>
<dbReference type="Pfam" id="PF06325">
    <property type="entry name" value="PrmA"/>
    <property type="match status" value="1"/>
</dbReference>
<dbReference type="PANTHER" id="PTHR43648:SF1">
    <property type="entry name" value="ELECTRON TRANSFER FLAVOPROTEIN BETA SUBUNIT LYSINE METHYLTRANSFERASE"/>
    <property type="match status" value="1"/>
</dbReference>
<dbReference type="AlphaFoldDB" id="A0A831PNR0"/>
<gene>
    <name evidence="3" type="ORF">ENN94_02110</name>
</gene>
<organism evidence="3">
    <name type="scientific">Geoalkalibacter subterraneus</name>
    <dbReference type="NCBI Taxonomy" id="483547"/>
    <lineage>
        <taxon>Bacteria</taxon>
        <taxon>Pseudomonadati</taxon>
        <taxon>Thermodesulfobacteriota</taxon>
        <taxon>Desulfuromonadia</taxon>
        <taxon>Desulfuromonadales</taxon>
        <taxon>Geoalkalibacteraceae</taxon>
        <taxon>Geoalkalibacter</taxon>
    </lineage>
</organism>
<keyword evidence="2" id="KW-0808">Transferase</keyword>
<accession>A0A831PNR0</accession>
<feature type="non-terminal residue" evidence="3">
    <location>
        <position position="162"/>
    </location>
</feature>
<reference evidence="3" key="1">
    <citation type="journal article" date="2020" name="mSystems">
        <title>Genome- and Community-Level Interaction Insights into Carbon Utilization and Element Cycling Functions of Hydrothermarchaeota in Hydrothermal Sediment.</title>
        <authorList>
            <person name="Zhou Z."/>
            <person name="Liu Y."/>
            <person name="Xu W."/>
            <person name="Pan J."/>
            <person name="Luo Z.H."/>
            <person name="Li M."/>
        </authorList>
    </citation>
    <scope>NUCLEOTIDE SEQUENCE [LARGE SCALE GENOMIC DNA]</scope>
    <source>
        <strain evidence="3">SpSt-1220</strain>
    </source>
</reference>
<name>A0A831PNR0_9BACT</name>
<sequence>MYSPFNIGTRFRITPPGDNPVEDERIPLVIAKGAFGSGEHETSASCLEILEELPQIQGARVLDLGSGTGILAIGALHLGAAQAVCIDINPDAVRTCRLNCEHNGVSERVTHIAGSLESAKEHDFDLILANIYGDLLVDFAPDLVSRTRIGGLLLLSGILWEY</sequence>
<dbReference type="GO" id="GO:0032259">
    <property type="term" value="P:methylation"/>
    <property type="evidence" value="ECO:0007669"/>
    <property type="project" value="UniProtKB-KW"/>
</dbReference>
<proteinExistence type="predicted"/>
<comment type="caution">
    <text evidence="3">The sequence shown here is derived from an EMBL/GenBank/DDBJ whole genome shotgun (WGS) entry which is preliminary data.</text>
</comment>
<dbReference type="SUPFAM" id="SSF53335">
    <property type="entry name" value="S-adenosyl-L-methionine-dependent methyltransferases"/>
    <property type="match status" value="1"/>
</dbReference>
<dbReference type="CDD" id="cd02440">
    <property type="entry name" value="AdoMet_MTases"/>
    <property type="match status" value="1"/>
</dbReference>
<evidence type="ECO:0000256" key="2">
    <source>
        <dbReference type="ARBA" id="ARBA00022679"/>
    </source>
</evidence>
<keyword evidence="1 3" id="KW-0489">Methyltransferase</keyword>
<dbReference type="GO" id="GO:0008276">
    <property type="term" value="F:protein methyltransferase activity"/>
    <property type="evidence" value="ECO:0007669"/>
    <property type="project" value="TreeGrafter"/>
</dbReference>
<dbReference type="PANTHER" id="PTHR43648">
    <property type="entry name" value="ELECTRON TRANSFER FLAVOPROTEIN BETA SUBUNIT LYSINE METHYLTRANSFERASE"/>
    <property type="match status" value="1"/>
</dbReference>